<dbReference type="Gene3D" id="2.60.40.10">
    <property type="entry name" value="Immunoglobulins"/>
    <property type="match status" value="1"/>
</dbReference>
<dbReference type="NCBIfam" id="TIGR04226">
    <property type="entry name" value="RrgB_K2N_iso_D2"/>
    <property type="match status" value="1"/>
</dbReference>
<keyword evidence="6" id="KW-1133">Transmembrane helix</keyword>
<organism evidence="9 10">
    <name type="scientific">Streptococcus anginosus subsp. whileyi CCUG 39159</name>
    <dbReference type="NCBI Taxonomy" id="1095729"/>
    <lineage>
        <taxon>Bacteria</taxon>
        <taxon>Bacillati</taxon>
        <taxon>Bacillota</taxon>
        <taxon>Bacilli</taxon>
        <taxon>Lactobacillales</taxon>
        <taxon>Streptococcaceae</taxon>
        <taxon>Streptococcus</taxon>
        <taxon>Streptococcus anginosus group</taxon>
    </lineage>
</organism>
<feature type="signal peptide" evidence="7">
    <location>
        <begin position="1"/>
        <end position="25"/>
    </location>
</feature>
<dbReference type="EMBL" id="AICP01000082">
    <property type="protein sequence ID" value="EID18466.1"/>
    <property type="molecule type" value="Genomic_DNA"/>
</dbReference>
<dbReference type="InterPro" id="IPR026466">
    <property type="entry name" value="Fim_isopep_form_D2_dom"/>
</dbReference>
<keyword evidence="10" id="KW-1185">Reference proteome</keyword>
<dbReference type="InterPro" id="IPR013783">
    <property type="entry name" value="Ig-like_fold"/>
</dbReference>
<evidence type="ECO:0000256" key="2">
    <source>
        <dbReference type="ARBA" id="ARBA00022525"/>
    </source>
</evidence>
<dbReference type="Pfam" id="PF00746">
    <property type="entry name" value="Gram_pos_anchor"/>
    <property type="match status" value="1"/>
</dbReference>
<dbReference type="Proteomes" id="UP000003245">
    <property type="component" value="Unassembled WGS sequence"/>
</dbReference>
<evidence type="ECO:0000259" key="8">
    <source>
        <dbReference type="PROSITE" id="PS50847"/>
    </source>
</evidence>
<gene>
    <name evidence="9" type="ORF">HMPREF1043_0336</name>
</gene>
<protein>
    <submittedName>
        <fullName evidence="9">Cna protein B-type domain protein</fullName>
    </submittedName>
</protein>
<keyword evidence="2" id="KW-0964">Secreted</keyword>
<evidence type="ECO:0000256" key="7">
    <source>
        <dbReference type="SAM" id="SignalP"/>
    </source>
</evidence>
<keyword evidence="1" id="KW-0134">Cell wall</keyword>
<keyword evidence="3 7" id="KW-0732">Signal</keyword>
<dbReference type="NCBIfam" id="TIGR01167">
    <property type="entry name" value="LPXTG_anchor"/>
    <property type="match status" value="1"/>
</dbReference>
<keyword evidence="6" id="KW-0472">Membrane</keyword>
<evidence type="ECO:0000256" key="3">
    <source>
        <dbReference type="ARBA" id="ARBA00022729"/>
    </source>
</evidence>
<feature type="region of interest" description="Disordered" evidence="5">
    <location>
        <begin position="291"/>
        <end position="317"/>
    </location>
</feature>
<accession>I0S513</accession>
<feature type="compositionally biased region" description="Polar residues" evidence="5">
    <location>
        <begin position="291"/>
        <end position="311"/>
    </location>
</feature>
<evidence type="ECO:0000256" key="4">
    <source>
        <dbReference type="ARBA" id="ARBA00023088"/>
    </source>
</evidence>
<evidence type="ECO:0000313" key="9">
    <source>
        <dbReference type="EMBL" id="EID18466.1"/>
    </source>
</evidence>
<evidence type="ECO:0000256" key="6">
    <source>
        <dbReference type="SAM" id="Phobius"/>
    </source>
</evidence>
<sequence length="485" mass="52225">MKKLRFILATFVAVFLAFTGSKALADTYTITIKGDTAGHTYEAYQIFKGNLSGDTLSDIQWGDGVTGFSYKGKSDAAEVASVLTDSNATEFAAEAAKHLKTPSGSGTTSITGLSAGYYLIKDKENSLTGNKAYTSFILKVVGNKEIKPKADIPSVVKKVKDINDSTDSQMSDWQDSADHDFGDHVPFQLTATLPSNYASYKEYYLSFVDTLSAGLKYDKNAKVYVVNGSQEQEVTKKFTIDENGASYKINNLKSITNDDTGQPVSITSSSKIVVRYTATLTTEAKIGSAGNPNTVHLEYSNNPNYTGNGENSPKGETPKDTVIVFTYKTVVNKVDQNKQPLAGAKFKLEKKLVNGSYKEVATVSTTAGSKFEFKGLDDGEYRLTETETPAGYNSIAPITFKVTASHETESDMPKLTDLNGEKVSGEIKFEKDVNAGSLTTDVVNKKGSLLPNTGGIGTTILYLAGSILVVGAGILLVTKKRMETK</sequence>
<dbReference type="Pfam" id="PF17802">
    <property type="entry name" value="SpaA"/>
    <property type="match status" value="1"/>
</dbReference>
<dbReference type="AlphaFoldDB" id="I0S513"/>
<dbReference type="PATRIC" id="fig|1095729.3.peg.2262"/>
<dbReference type="InterPro" id="IPR041033">
    <property type="entry name" value="SpaA_PFL_dom_1"/>
</dbReference>
<keyword evidence="6" id="KW-0812">Transmembrane</keyword>
<proteinExistence type="predicted"/>
<feature type="chain" id="PRO_5003633422" evidence="7">
    <location>
        <begin position="26"/>
        <end position="485"/>
    </location>
</feature>
<dbReference type="Gene3D" id="2.60.40.740">
    <property type="match status" value="1"/>
</dbReference>
<evidence type="ECO:0000313" key="10">
    <source>
        <dbReference type="Proteomes" id="UP000003245"/>
    </source>
</evidence>
<dbReference type="RefSeq" id="WP_003038933.1">
    <property type="nucleotide sequence ID" value="NZ_AICP01000082.1"/>
</dbReference>
<evidence type="ECO:0000256" key="1">
    <source>
        <dbReference type="ARBA" id="ARBA00022512"/>
    </source>
</evidence>
<evidence type="ECO:0000256" key="5">
    <source>
        <dbReference type="SAM" id="MobiDB-lite"/>
    </source>
</evidence>
<dbReference type="InterPro" id="IPR019931">
    <property type="entry name" value="LPXTG_anchor"/>
</dbReference>
<feature type="transmembrane region" description="Helical" evidence="6">
    <location>
        <begin position="460"/>
        <end position="478"/>
    </location>
</feature>
<dbReference type="PROSITE" id="PS50847">
    <property type="entry name" value="GRAM_POS_ANCHORING"/>
    <property type="match status" value="1"/>
</dbReference>
<comment type="caution">
    <text evidence="9">The sequence shown here is derived from an EMBL/GenBank/DDBJ whole genome shotgun (WGS) entry which is preliminary data.</text>
</comment>
<dbReference type="SUPFAM" id="SSF49478">
    <property type="entry name" value="Cna protein B-type domain"/>
    <property type="match status" value="1"/>
</dbReference>
<reference evidence="9 10" key="1">
    <citation type="submission" date="2012-01" db="EMBL/GenBank/DDBJ databases">
        <authorList>
            <person name="Harkins D.M."/>
            <person name="Madupu R."/>
            <person name="Durkin A.S."/>
            <person name="Torralba M."/>
            <person name="Methe B."/>
            <person name="Sutton G.G."/>
            <person name="Nelson K.E."/>
        </authorList>
    </citation>
    <scope>NUCLEOTIDE SEQUENCE [LARGE SCALE GENOMIC DNA]</scope>
    <source>
        <strain evidence="9 10">CCUG 39159</strain>
    </source>
</reference>
<feature type="domain" description="Gram-positive cocci surface proteins LPxTG" evidence="8">
    <location>
        <begin position="450"/>
        <end position="485"/>
    </location>
</feature>
<name>I0S513_STRAP</name>
<keyword evidence="4" id="KW-0572">Peptidoglycan-anchor</keyword>